<name>D9CIX5_VOLCA</name>
<dbReference type="SMART" id="SM00268">
    <property type="entry name" value="ACTIN"/>
    <property type="match status" value="1"/>
</dbReference>
<accession>D9CIX5</accession>
<gene>
    <name evidence="2" type="primary">ARP4f</name>
</gene>
<dbReference type="FunFam" id="3.30.420.40:FF:000050">
    <property type="entry name" value="Actin, alpha skeletal muscle"/>
    <property type="match status" value="1"/>
</dbReference>
<dbReference type="CDD" id="cd13395">
    <property type="entry name" value="ASKHA_NBD_Arp4_ACTL6-like"/>
    <property type="match status" value="1"/>
</dbReference>
<dbReference type="AlphaFoldDB" id="D9CIX5"/>
<dbReference type="Pfam" id="PF00022">
    <property type="entry name" value="Actin"/>
    <property type="match status" value="1"/>
</dbReference>
<dbReference type="FunFam" id="3.30.420.40:FF:000058">
    <property type="entry name" value="Putative actin-related protein 5"/>
    <property type="match status" value="1"/>
</dbReference>
<dbReference type="Gene3D" id="3.30.420.40">
    <property type="match status" value="2"/>
</dbReference>
<reference evidence="2" key="1">
    <citation type="journal article" date="2010" name="Science">
        <title>Evolution of an expanded sex-determining locus in Volvox.</title>
        <authorList>
            <person name="Ferris P."/>
            <person name="Olson B.J."/>
            <person name="De Hoff P.L."/>
            <person name="Douglass S."/>
            <person name="Casero D."/>
            <person name="Prochnik S."/>
            <person name="Geng S."/>
            <person name="Rai R."/>
            <person name="Grimwood J."/>
            <person name="Schmutz J."/>
            <person name="Nishii I."/>
            <person name="Hamaji T."/>
            <person name="Nozaki H."/>
            <person name="Pellegrini M."/>
            <person name="Umen J.G."/>
        </authorList>
    </citation>
    <scope>NUCLEOTIDE SEQUENCE</scope>
    <source>
        <strain evidence="2">Eve</strain>
    </source>
</reference>
<evidence type="ECO:0000256" key="1">
    <source>
        <dbReference type="RuleBase" id="RU000487"/>
    </source>
</evidence>
<sequence>MSSNIYGGDEVNALVLDLGTHSCKAGYAGDDTPKAVFPSVSALVACSLKFQMVGIHPGANGSMEVDGPNAGRRLSVGYQALSGKQLGMEVMSPFGADDLYGDWDMVEAVYNHALRDRLGVRPEEFALMLAEPTHNTRGSRERLVELVFETFQAPAMFVAKNAMLSAFATARQTSLVVDVGYRAATAAAVQDGYVLQKTVTRTPLAGQLLNHAAQAVADAKYTPLRPRFAFKRQETNPGEFQVVPQDISGVTNSFRMYHLEQVASDLKEGVCRTSETRFFEAEGVNPVPTVVYELPDGQELYLGPERFRMTELFFQPAVATCASPPPPPLPATPAFPETVIDAVNKCDVDLRKDMYSGAILAGGTSLIPGLKERLEKELSELSPPAAKVKMVAAANSLERRLSTWIGGSILSSLGSFQQLWMSRKEYAEHGAPLINRKCP</sequence>
<evidence type="ECO:0000313" key="2">
    <source>
        <dbReference type="EMBL" id="ADI46834.1"/>
    </source>
</evidence>
<comment type="similarity">
    <text evidence="1">Belongs to the actin family.</text>
</comment>
<dbReference type="InterPro" id="IPR004000">
    <property type="entry name" value="Actin"/>
</dbReference>
<proteinExistence type="inferred from homology"/>
<dbReference type="EMBL" id="GU784915">
    <property type="protein sequence ID" value="ADI46834.1"/>
    <property type="molecule type" value="Genomic_DNA"/>
</dbReference>
<dbReference type="PANTHER" id="PTHR11937">
    <property type="entry name" value="ACTIN"/>
    <property type="match status" value="1"/>
</dbReference>
<dbReference type="InterPro" id="IPR043129">
    <property type="entry name" value="ATPase_NBD"/>
</dbReference>
<dbReference type="Gene3D" id="3.90.640.10">
    <property type="entry name" value="Actin, Chain A, domain 4"/>
    <property type="match status" value="1"/>
</dbReference>
<dbReference type="SUPFAM" id="SSF53067">
    <property type="entry name" value="Actin-like ATPase domain"/>
    <property type="match status" value="2"/>
</dbReference>
<organism evidence="2">
    <name type="scientific">Volvox carteri f. nagariensis</name>
    <dbReference type="NCBI Taxonomy" id="3068"/>
    <lineage>
        <taxon>Eukaryota</taxon>
        <taxon>Viridiplantae</taxon>
        <taxon>Chlorophyta</taxon>
        <taxon>core chlorophytes</taxon>
        <taxon>Chlorophyceae</taxon>
        <taxon>CS clade</taxon>
        <taxon>Chlamydomonadales</taxon>
        <taxon>Volvocaceae</taxon>
        <taxon>Volvox</taxon>
    </lineage>
</organism>
<protein>
    <submittedName>
        <fullName evidence="2">ARP4f</fullName>
    </submittedName>
</protein>